<reference evidence="1 2" key="1">
    <citation type="submission" date="2021-05" db="EMBL/GenBank/DDBJ databases">
        <title>A Polyphasic approach of four new species of the genus Ohtaekwangia: Ohtaekwangia histidinii sp. nov., Ohtaekwangia cretensis sp. nov., Ohtaekwangia indiensis sp. nov., Ohtaekwangia reichenbachii sp. nov. from diverse environment.</title>
        <authorList>
            <person name="Octaviana S."/>
        </authorList>
    </citation>
    <scope>NUCLEOTIDE SEQUENCE [LARGE SCALE GENOMIC DNA]</scope>
    <source>
        <strain evidence="1 2">PWU20</strain>
    </source>
</reference>
<dbReference type="Pfam" id="PF11751">
    <property type="entry name" value="PorP_SprF"/>
    <property type="match status" value="1"/>
</dbReference>
<dbReference type="NCBIfam" id="TIGR03519">
    <property type="entry name" value="T9SS_PorP_fam"/>
    <property type="match status" value="1"/>
</dbReference>
<name>A0ABS5VM03_9BACT</name>
<sequence length="374" mass="41852">MYNFKSPQSLADCAPFYPALSISKLWSLFSRLLSICLLILVTESAVTAQDPQFSQFYAAPLYLNPAFAGATGQARAGINYRTQWPAIDANFTTMSAYFDYFIEDKKSGIGVLLMRDMEGLAGLRSLSVGLQYAYEFQLTEYLGFRPGAQVALYNRDINFNKLTFGDQFDPQTGEFINPVTAEAFNTNFSKTFLDLTFGGVFFTKVAWLGISASHLNRPNQSLIDEDSRLPMKLSLHGGFKFYMTPGRVGSGVYSRVAERSIAPAFQYRHQGEFDQMDLGLYFTFEPLILGTWYRGVPFKNVEGFVNNESIVLLLGFTKLGAKDAINIGYSFDYTVSRLGIGSGGAHEFSLVYTWPMRNPRKPPADKLMIPCPDF</sequence>
<dbReference type="EMBL" id="JAHESD010000006">
    <property type="protein sequence ID" value="MBT1702495.1"/>
    <property type="molecule type" value="Genomic_DNA"/>
</dbReference>
<gene>
    <name evidence="1" type="ORF">KK060_04340</name>
</gene>
<evidence type="ECO:0000313" key="1">
    <source>
        <dbReference type="EMBL" id="MBT1702495.1"/>
    </source>
</evidence>
<accession>A0ABS5VM03</accession>
<comment type="caution">
    <text evidence="1">The sequence shown here is derived from an EMBL/GenBank/DDBJ whole genome shotgun (WGS) entry which is preliminary data.</text>
</comment>
<organism evidence="1 2">
    <name type="scientific">Chryseosolibacter indicus</name>
    <dbReference type="NCBI Taxonomy" id="2782351"/>
    <lineage>
        <taxon>Bacteria</taxon>
        <taxon>Pseudomonadati</taxon>
        <taxon>Bacteroidota</taxon>
        <taxon>Cytophagia</taxon>
        <taxon>Cytophagales</taxon>
        <taxon>Chryseotaleaceae</taxon>
        <taxon>Chryseosolibacter</taxon>
    </lineage>
</organism>
<evidence type="ECO:0000313" key="2">
    <source>
        <dbReference type="Proteomes" id="UP000772618"/>
    </source>
</evidence>
<proteinExistence type="predicted"/>
<dbReference type="InterPro" id="IPR019861">
    <property type="entry name" value="PorP/SprF_Bacteroidetes"/>
</dbReference>
<protein>
    <submittedName>
        <fullName evidence="1">Type IX secretion system membrane protein PorP/SprF</fullName>
    </submittedName>
</protein>
<dbReference type="Proteomes" id="UP000772618">
    <property type="component" value="Unassembled WGS sequence"/>
</dbReference>
<keyword evidence="2" id="KW-1185">Reference proteome</keyword>